<name>A0A543A632_9ACTN</name>
<dbReference type="RefSeq" id="WP_141780092.1">
    <property type="nucleotide sequence ID" value="NZ_VFOV01000001.1"/>
</dbReference>
<dbReference type="InterPro" id="IPR048714">
    <property type="entry name" value="DpiA-like_HTH"/>
</dbReference>
<dbReference type="GO" id="GO:0005737">
    <property type="term" value="C:cytoplasm"/>
    <property type="evidence" value="ECO:0007669"/>
    <property type="project" value="UniProtKB-SubCell"/>
</dbReference>
<evidence type="ECO:0000313" key="13">
    <source>
        <dbReference type="Proteomes" id="UP000320209"/>
    </source>
</evidence>
<evidence type="ECO:0000259" key="11">
    <source>
        <dbReference type="PROSITE" id="PS50110"/>
    </source>
</evidence>
<dbReference type="GO" id="GO:0003700">
    <property type="term" value="F:DNA-binding transcription factor activity"/>
    <property type="evidence" value="ECO:0007669"/>
    <property type="project" value="InterPro"/>
</dbReference>
<evidence type="ECO:0000256" key="7">
    <source>
        <dbReference type="ARBA" id="ARBA00023159"/>
    </source>
</evidence>
<dbReference type="Proteomes" id="UP000320209">
    <property type="component" value="Unassembled WGS sequence"/>
</dbReference>
<dbReference type="SMART" id="SM00448">
    <property type="entry name" value="REC"/>
    <property type="match status" value="1"/>
</dbReference>
<proteinExistence type="predicted"/>
<dbReference type="GO" id="GO:0000156">
    <property type="term" value="F:phosphorelay response regulator activity"/>
    <property type="evidence" value="ECO:0007669"/>
    <property type="project" value="TreeGrafter"/>
</dbReference>
<dbReference type="Pfam" id="PF00072">
    <property type="entry name" value="Response_reg"/>
    <property type="match status" value="1"/>
</dbReference>
<dbReference type="InterPro" id="IPR036388">
    <property type="entry name" value="WH-like_DNA-bd_sf"/>
</dbReference>
<dbReference type="SUPFAM" id="SSF52172">
    <property type="entry name" value="CheY-like"/>
    <property type="match status" value="1"/>
</dbReference>
<evidence type="ECO:0000256" key="9">
    <source>
        <dbReference type="PIRNR" id="PIRNR006171"/>
    </source>
</evidence>
<dbReference type="InterPro" id="IPR051271">
    <property type="entry name" value="2C-system_Tx_regulators"/>
</dbReference>
<reference evidence="12 13" key="1">
    <citation type="submission" date="2019-06" db="EMBL/GenBank/DDBJ databases">
        <title>Sequencing the genomes of 1000 actinobacteria strains.</title>
        <authorList>
            <person name="Klenk H.-P."/>
        </authorList>
    </citation>
    <scope>NUCLEOTIDE SEQUENCE [LARGE SCALE GENOMIC DNA]</scope>
    <source>
        <strain evidence="12 13">DSM 25218</strain>
    </source>
</reference>
<dbReference type="PANTHER" id="PTHR45526:SF1">
    <property type="entry name" value="TRANSCRIPTIONAL REGULATORY PROTEIN DCUR-RELATED"/>
    <property type="match status" value="1"/>
</dbReference>
<dbReference type="InterPro" id="IPR024187">
    <property type="entry name" value="Sig_transdc_resp-reg_cit/mal"/>
</dbReference>
<dbReference type="InterPro" id="IPR001789">
    <property type="entry name" value="Sig_transdc_resp-reg_receiver"/>
</dbReference>
<sequence length="254" mass="27619">MTTVPERTEHTGHAELTVLVVEDDFMVASIHTRFVDRVDGFRVVGVAATGSQALEETARLSPDVLLLDVHLPDFSGIELLRRLRGRGDDADVIVITAAREADTVRAAAAGGAAHYVVKPFPFEDLAARLDDVRRSRDALARIDRRPAGQEHRDDVQAGIDEVFSHQSGARETRERLPKGLSPETAHAVLAALAEAGELSATECADAIGVSRVSARRYLEHFASTGRIGVRLNYGTAGRPERRYRAAESARPDQP</sequence>
<protein>
    <recommendedName>
        <fullName evidence="9">Transcriptional regulatory protein</fullName>
    </recommendedName>
</protein>
<gene>
    <name evidence="12" type="ORF">FB381_1944</name>
</gene>
<comment type="caution">
    <text evidence="12">The sequence shown here is derived from an EMBL/GenBank/DDBJ whole genome shotgun (WGS) entry which is preliminary data.</text>
</comment>
<dbReference type="EMBL" id="VFOV01000001">
    <property type="protein sequence ID" value="TQL68055.1"/>
    <property type="molecule type" value="Genomic_DNA"/>
</dbReference>
<feature type="domain" description="Response regulatory" evidence="11">
    <location>
        <begin position="17"/>
        <end position="133"/>
    </location>
</feature>
<keyword evidence="2 9" id="KW-0963">Cytoplasm</keyword>
<dbReference type="Gene3D" id="3.40.50.2300">
    <property type="match status" value="1"/>
</dbReference>
<keyword evidence="13" id="KW-1185">Reference proteome</keyword>
<dbReference type="GO" id="GO:0003677">
    <property type="term" value="F:DNA binding"/>
    <property type="evidence" value="ECO:0007669"/>
    <property type="project" value="UniProtKB-KW"/>
</dbReference>
<dbReference type="Pfam" id="PF20714">
    <property type="entry name" value="HTH_64"/>
    <property type="match status" value="1"/>
</dbReference>
<keyword evidence="7 9" id="KW-0010">Activator</keyword>
<dbReference type="AlphaFoldDB" id="A0A543A632"/>
<keyword evidence="6 9" id="KW-0238">DNA-binding</keyword>
<evidence type="ECO:0000256" key="10">
    <source>
        <dbReference type="PROSITE-ProRule" id="PRU00169"/>
    </source>
</evidence>
<evidence type="ECO:0000256" key="4">
    <source>
        <dbReference type="ARBA" id="ARBA00023012"/>
    </source>
</evidence>
<evidence type="ECO:0000256" key="3">
    <source>
        <dbReference type="ARBA" id="ARBA00022553"/>
    </source>
</evidence>
<dbReference type="Gene3D" id="1.10.10.10">
    <property type="entry name" value="Winged helix-like DNA-binding domain superfamily/Winged helix DNA-binding domain"/>
    <property type="match status" value="1"/>
</dbReference>
<evidence type="ECO:0000256" key="6">
    <source>
        <dbReference type="ARBA" id="ARBA00023125"/>
    </source>
</evidence>
<dbReference type="InterPro" id="IPR036390">
    <property type="entry name" value="WH_DNA-bd_sf"/>
</dbReference>
<organism evidence="12 13">
    <name type="scientific">Nocardioides albertanoniae</name>
    <dbReference type="NCBI Taxonomy" id="1175486"/>
    <lineage>
        <taxon>Bacteria</taxon>
        <taxon>Bacillati</taxon>
        <taxon>Actinomycetota</taxon>
        <taxon>Actinomycetes</taxon>
        <taxon>Propionibacteriales</taxon>
        <taxon>Nocardioidaceae</taxon>
        <taxon>Nocardioides</taxon>
    </lineage>
</organism>
<dbReference type="PROSITE" id="PS50110">
    <property type="entry name" value="RESPONSE_REGULATORY"/>
    <property type="match status" value="1"/>
</dbReference>
<dbReference type="PANTHER" id="PTHR45526">
    <property type="entry name" value="TRANSCRIPTIONAL REGULATORY PROTEIN DPIA"/>
    <property type="match status" value="1"/>
</dbReference>
<dbReference type="SUPFAM" id="SSF46785">
    <property type="entry name" value="Winged helix' DNA-binding domain"/>
    <property type="match status" value="1"/>
</dbReference>
<feature type="modified residue" description="4-aspartylphosphate" evidence="10">
    <location>
        <position position="68"/>
    </location>
</feature>
<keyword evidence="3 10" id="KW-0597">Phosphoprotein</keyword>
<dbReference type="PIRSF" id="PIRSF006171">
    <property type="entry name" value="RR_citrat_malat"/>
    <property type="match status" value="1"/>
</dbReference>
<evidence type="ECO:0000256" key="8">
    <source>
        <dbReference type="ARBA" id="ARBA00023163"/>
    </source>
</evidence>
<evidence type="ECO:0000256" key="5">
    <source>
        <dbReference type="ARBA" id="ARBA00023015"/>
    </source>
</evidence>
<comment type="subcellular location">
    <subcellularLocation>
        <location evidence="1 9">Cytoplasm</location>
    </subcellularLocation>
</comment>
<evidence type="ECO:0000313" key="12">
    <source>
        <dbReference type="EMBL" id="TQL68055.1"/>
    </source>
</evidence>
<dbReference type="InterPro" id="IPR011006">
    <property type="entry name" value="CheY-like_superfamily"/>
</dbReference>
<keyword evidence="8 9" id="KW-0804">Transcription</keyword>
<keyword evidence="5 9" id="KW-0805">Transcription regulation</keyword>
<evidence type="ECO:0000256" key="2">
    <source>
        <dbReference type="ARBA" id="ARBA00022490"/>
    </source>
</evidence>
<keyword evidence="4 9" id="KW-0902">Two-component regulatory system</keyword>
<dbReference type="OrthoDB" id="7187989at2"/>
<accession>A0A543A632</accession>
<evidence type="ECO:0000256" key="1">
    <source>
        <dbReference type="ARBA" id="ARBA00004496"/>
    </source>
</evidence>